<reference evidence="9 10" key="1">
    <citation type="submission" date="2017-05" db="EMBL/GenBank/DDBJ databases">
        <title>Host range expansion of the Methanosphaera genus to humans and monogastric animals involves recent and extensive reduction in genome content.</title>
        <authorList>
            <person name="Hoedt E.C."/>
            <person name="Volmer J.G."/>
            <person name="Parks D.H."/>
            <person name="Rosewarne C.P."/>
            <person name="Denman S.E."/>
            <person name="Mcsweeney C.S."/>
            <person name="O Cuiv P."/>
            <person name="Hugenholtz P."/>
            <person name="Tyson G.W."/>
            <person name="Morrison M."/>
        </authorList>
    </citation>
    <scope>NUCLEOTIDE SEQUENCE [LARGE SCALE GENOMIC DNA]</scope>
    <source>
        <strain evidence="9 10">PA5</strain>
    </source>
</reference>
<accession>A0A328PZ87</accession>
<dbReference type="PANTHER" id="PTHR14742:SF0">
    <property type="entry name" value="RIBONUCLEASE P PROTEIN SUBUNIT P21"/>
    <property type="match status" value="1"/>
</dbReference>
<evidence type="ECO:0000313" key="9">
    <source>
        <dbReference type="EMBL" id="RAP03272.1"/>
    </source>
</evidence>
<dbReference type="EC" id="3.1.26.5" evidence="8"/>
<feature type="binding site" evidence="8">
    <location>
        <position position="63"/>
    </location>
    <ligand>
        <name>Zn(2+)</name>
        <dbReference type="ChEBI" id="CHEBI:29105"/>
    </ligand>
</feature>
<comment type="catalytic activity">
    <reaction evidence="8">
        <text>Endonucleolytic cleavage of RNA, removing 5'-extranucleotides from tRNA precursor.</text>
        <dbReference type="EC" id="3.1.26.5"/>
    </reaction>
</comment>
<protein>
    <recommendedName>
        <fullName evidence="8">Ribonuclease P protein component 4</fullName>
        <shortName evidence="8">RNase P component 4</shortName>
        <ecNumber evidence="8">3.1.26.5</ecNumber>
    </recommendedName>
    <alternativeName>
        <fullName evidence="8">Rpp21</fullName>
    </alternativeName>
</protein>
<dbReference type="PIRSF" id="PIRSF004878">
    <property type="entry name" value="RNase_P_4"/>
    <property type="match status" value="1"/>
</dbReference>
<gene>
    <name evidence="8" type="primary">rnp4</name>
    <name evidence="9" type="ORF">CA615_02855</name>
</gene>
<sequence>MSRRKRPNWINTIALERMQILFEQAEKEFSKHPERSDRYVKLTRNISTKYNIPLPNYWRGRFCKNCNKFLKPGSNLRVRLSNNTISRKCLECGDLKKVPYTKKN</sequence>
<dbReference type="Gene3D" id="6.20.50.20">
    <property type="match status" value="1"/>
</dbReference>
<organism evidence="9 10">
    <name type="scientific">Methanosphaera stadtmanae</name>
    <dbReference type="NCBI Taxonomy" id="2317"/>
    <lineage>
        <taxon>Archaea</taxon>
        <taxon>Methanobacteriati</taxon>
        <taxon>Methanobacteriota</taxon>
        <taxon>Methanomada group</taxon>
        <taxon>Methanobacteria</taxon>
        <taxon>Methanobacteriales</taxon>
        <taxon>Methanobacteriaceae</taxon>
        <taxon>Methanosphaera</taxon>
    </lineage>
</organism>
<dbReference type="PANTHER" id="PTHR14742">
    <property type="entry name" value="RIBONUCLEASE P SUBUNIT P21"/>
    <property type="match status" value="1"/>
</dbReference>
<evidence type="ECO:0000313" key="10">
    <source>
        <dbReference type="Proteomes" id="UP000248557"/>
    </source>
</evidence>
<dbReference type="GO" id="GO:0030677">
    <property type="term" value="C:ribonuclease P complex"/>
    <property type="evidence" value="ECO:0007669"/>
    <property type="project" value="UniProtKB-UniRule"/>
</dbReference>
<dbReference type="GO" id="GO:0004526">
    <property type="term" value="F:ribonuclease P activity"/>
    <property type="evidence" value="ECO:0007669"/>
    <property type="project" value="UniProtKB-UniRule"/>
</dbReference>
<comment type="cofactor">
    <cofactor evidence="8">
        <name>Zn(2+)</name>
        <dbReference type="ChEBI" id="CHEBI:29105"/>
    </cofactor>
    <text evidence="8">Binds 1 zinc ion per subunit.</text>
</comment>
<name>A0A328PZ87_9EURY</name>
<proteinExistence type="inferred from homology"/>
<comment type="similarity">
    <text evidence="8">Belongs to the eukaryotic/archaeal RNase P protein component 4 family.</text>
</comment>
<dbReference type="Pfam" id="PF04032">
    <property type="entry name" value="Rpr2"/>
    <property type="match status" value="1"/>
</dbReference>
<feature type="binding site" evidence="8">
    <location>
        <position position="89"/>
    </location>
    <ligand>
        <name>Zn(2+)</name>
        <dbReference type="ChEBI" id="CHEBI:29105"/>
    </ligand>
</feature>
<feature type="binding site" evidence="8">
    <location>
        <position position="92"/>
    </location>
    <ligand>
        <name>Zn(2+)</name>
        <dbReference type="ChEBI" id="CHEBI:29105"/>
    </ligand>
</feature>
<keyword evidence="3 8" id="KW-0540">Nuclease</keyword>
<comment type="caution">
    <text evidence="9">The sequence shown here is derived from an EMBL/GenBank/DDBJ whole genome shotgun (WGS) entry which is preliminary data.</text>
</comment>
<keyword evidence="6 8" id="KW-0378">Hydrolase</keyword>
<evidence type="ECO:0000256" key="8">
    <source>
        <dbReference type="HAMAP-Rule" id="MF_00757"/>
    </source>
</evidence>
<keyword evidence="4 8" id="KW-0479">Metal-binding</keyword>
<dbReference type="SMR" id="A0A328PZ87"/>
<dbReference type="InterPro" id="IPR016432">
    <property type="entry name" value="RNP4"/>
</dbReference>
<evidence type="ECO:0000256" key="2">
    <source>
        <dbReference type="ARBA" id="ARBA00022694"/>
    </source>
</evidence>
<keyword evidence="5 8" id="KW-0255">Endonuclease</keyword>
<feature type="binding site" evidence="8">
    <location>
        <position position="66"/>
    </location>
    <ligand>
        <name>Zn(2+)</name>
        <dbReference type="ChEBI" id="CHEBI:29105"/>
    </ligand>
</feature>
<keyword evidence="2 8" id="KW-0819">tRNA processing</keyword>
<comment type="function">
    <text evidence="8">Part of ribonuclease P, a protein complex that generates mature tRNA molecules by cleaving their 5'-ends.</text>
</comment>
<dbReference type="GO" id="GO:0008270">
    <property type="term" value="F:zinc ion binding"/>
    <property type="evidence" value="ECO:0007669"/>
    <property type="project" value="UniProtKB-UniRule"/>
</dbReference>
<dbReference type="Gene3D" id="1.20.5.420">
    <property type="entry name" value="Immunoglobulin FC, subunit C"/>
    <property type="match status" value="1"/>
</dbReference>
<dbReference type="GO" id="GO:0005737">
    <property type="term" value="C:cytoplasm"/>
    <property type="evidence" value="ECO:0007669"/>
    <property type="project" value="UniProtKB-SubCell"/>
</dbReference>
<comment type="subcellular location">
    <subcellularLocation>
        <location evidence="8">Cytoplasm</location>
    </subcellularLocation>
</comment>
<evidence type="ECO:0000256" key="3">
    <source>
        <dbReference type="ARBA" id="ARBA00022722"/>
    </source>
</evidence>
<dbReference type="Proteomes" id="UP000248557">
    <property type="component" value="Unassembled WGS sequence"/>
</dbReference>
<dbReference type="InterPro" id="IPR007175">
    <property type="entry name" value="Rpr2/Snm1/Rpp21"/>
</dbReference>
<evidence type="ECO:0000256" key="6">
    <source>
        <dbReference type="ARBA" id="ARBA00022801"/>
    </source>
</evidence>
<keyword evidence="1 8" id="KW-0963">Cytoplasm</keyword>
<evidence type="ECO:0000256" key="4">
    <source>
        <dbReference type="ARBA" id="ARBA00022723"/>
    </source>
</evidence>
<evidence type="ECO:0000256" key="1">
    <source>
        <dbReference type="ARBA" id="ARBA00022490"/>
    </source>
</evidence>
<dbReference type="OMA" id="PHVVITC"/>
<evidence type="ECO:0000256" key="7">
    <source>
        <dbReference type="ARBA" id="ARBA00022833"/>
    </source>
</evidence>
<comment type="subunit">
    <text evidence="8">Consists of a catalytic RNA component and at least 4-5 protein subunits.</text>
</comment>
<dbReference type="GO" id="GO:0001682">
    <property type="term" value="P:tRNA 5'-leader removal"/>
    <property type="evidence" value="ECO:0007669"/>
    <property type="project" value="UniProtKB-UniRule"/>
</dbReference>
<keyword evidence="7 8" id="KW-0862">Zinc</keyword>
<dbReference type="RefSeq" id="WP_011406190.1">
    <property type="nucleotide sequence ID" value="NZ_CATZNA010000039.1"/>
</dbReference>
<dbReference type="EMBL" id="NGJK01000029">
    <property type="protein sequence ID" value="RAP03272.1"/>
    <property type="molecule type" value="Genomic_DNA"/>
</dbReference>
<evidence type="ECO:0000256" key="5">
    <source>
        <dbReference type="ARBA" id="ARBA00022759"/>
    </source>
</evidence>
<dbReference type="HAMAP" id="MF_00757">
    <property type="entry name" value="RNase_P_4"/>
    <property type="match status" value="1"/>
</dbReference>
<dbReference type="AlphaFoldDB" id="A0A328PZ87"/>